<evidence type="ECO:0000256" key="4">
    <source>
        <dbReference type="ARBA" id="ARBA00022679"/>
    </source>
</evidence>
<evidence type="ECO:0000256" key="1">
    <source>
        <dbReference type="ARBA" id="ARBA00004236"/>
    </source>
</evidence>
<keyword evidence="6 9" id="KW-1133">Transmembrane helix</keyword>
<sequence length="230" mass="25558">MSNALPITAARWNNASALPPRTADAPVFGDRSIRALDIAISFTALLFALPLLVLIAIIVRISDPGPVLFAHRRVGAGGRTFHCLKFRTMVVDADVRLKALLESDPAAREEWNRTQKLRKDPRITWAGSFLRKSSLDELPQLINVLRGEMSLVGPRPIVENEIPRYGRHFALYCSVKPGVTGLWQVQRDDTTSYRRRVAFDVAYARSRSLSLNVQILAMTVPTVLLGRGAC</sequence>
<evidence type="ECO:0000256" key="9">
    <source>
        <dbReference type="SAM" id="Phobius"/>
    </source>
</evidence>
<name>A0ABT6CMX0_9SPHN</name>
<evidence type="ECO:0000256" key="7">
    <source>
        <dbReference type="ARBA" id="ARBA00023136"/>
    </source>
</evidence>
<evidence type="ECO:0000256" key="2">
    <source>
        <dbReference type="ARBA" id="ARBA00006464"/>
    </source>
</evidence>
<keyword evidence="12" id="KW-1185">Reference proteome</keyword>
<comment type="similarity">
    <text evidence="2">Belongs to the bacterial sugar transferase family.</text>
</comment>
<dbReference type="Proteomes" id="UP001222770">
    <property type="component" value="Unassembled WGS sequence"/>
</dbReference>
<dbReference type="Pfam" id="PF02397">
    <property type="entry name" value="Bac_transf"/>
    <property type="match status" value="1"/>
</dbReference>
<protein>
    <submittedName>
        <fullName evidence="11">Sugar transferase</fullName>
    </submittedName>
</protein>
<dbReference type="GO" id="GO:0016740">
    <property type="term" value="F:transferase activity"/>
    <property type="evidence" value="ECO:0007669"/>
    <property type="project" value="UniProtKB-KW"/>
</dbReference>
<comment type="caution">
    <text evidence="11">The sequence shown here is derived from an EMBL/GenBank/DDBJ whole genome shotgun (WGS) entry which is preliminary data.</text>
</comment>
<keyword evidence="4 11" id="KW-0808">Transferase</keyword>
<accession>A0ABT6CMX0</accession>
<evidence type="ECO:0000313" key="12">
    <source>
        <dbReference type="Proteomes" id="UP001222770"/>
    </source>
</evidence>
<evidence type="ECO:0000256" key="6">
    <source>
        <dbReference type="ARBA" id="ARBA00022989"/>
    </source>
</evidence>
<dbReference type="InterPro" id="IPR003362">
    <property type="entry name" value="Bact_transf"/>
</dbReference>
<reference evidence="11 12" key="1">
    <citation type="submission" date="2023-03" db="EMBL/GenBank/DDBJ databases">
        <title>Novosphingobium cyanobacteriorum sp. nov., isolated from a eutrophic reservoir during the Microcystis bloom period.</title>
        <authorList>
            <person name="Kang M."/>
            <person name="Le V."/>
            <person name="Ko S.-R."/>
            <person name="Lee S.-A."/>
            <person name="Ahn C.-Y."/>
        </authorList>
    </citation>
    <scope>NUCLEOTIDE SEQUENCE [LARGE SCALE GENOMIC DNA]</scope>
    <source>
        <strain evidence="11 12">HBC54</strain>
    </source>
</reference>
<dbReference type="PANTHER" id="PTHR30576:SF4">
    <property type="entry name" value="UNDECAPRENYL-PHOSPHATE GALACTOSE PHOSPHOTRANSFERASE"/>
    <property type="match status" value="1"/>
</dbReference>
<keyword evidence="7 9" id="KW-0472">Membrane</keyword>
<feature type="domain" description="Bacterial sugar transferase" evidence="10">
    <location>
        <begin position="34"/>
        <end position="224"/>
    </location>
</feature>
<evidence type="ECO:0000313" key="11">
    <source>
        <dbReference type="EMBL" id="MDF8335257.1"/>
    </source>
</evidence>
<comment type="subcellular location">
    <subcellularLocation>
        <location evidence="1">Cell membrane</location>
    </subcellularLocation>
</comment>
<evidence type="ECO:0000256" key="3">
    <source>
        <dbReference type="ARBA" id="ARBA00022475"/>
    </source>
</evidence>
<organism evidence="11 12">
    <name type="scientific">Novosphingobium cyanobacteriorum</name>
    <dbReference type="NCBI Taxonomy" id="3024215"/>
    <lineage>
        <taxon>Bacteria</taxon>
        <taxon>Pseudomonadati</taxon>
        <taxon>Pseudomonadota</taxon>
        <taxon>Alphaproteobacteria</taxon>
        <taxon>Sphingomonadales</taxon>
        <taxon>Sphingomonadaceae</taxon>
        <taxon>Novosphingobium</taxon>
    </lineage>
</organism>
<evidence type="ECO:0000259" key="10">
    <source>
        <dbReference type="Pfam" id="PF02397"/>
    </source>
</evidence>
<evidence type="ECO:0000256" key="5">
    <source>
        <dbReference type="ARBA" id="ARBA00022692"/>
    </source>
</evidence>
<keyword evidence="8" id="KW-0270">Exopolysaccharide synthesis</keyword>
<dbReference type="RefSeq" id="WP_277280191.1">
    <property type="nucleotide sequence ID" value="NZ_JAROCY010000023.1"/>
</dbReference>
<dbReference type="PANTHER" id="PTHR30576">
    <property type="entry name" value="COLANIC BIOSYNTHESIS UDP-GLUCOSE LIPID CARRIER TRANSFERASE"/>
    <property type="match status" value="1"/>
</dbReference>
<keyword evidence="5 9" id="KW-0812">Transmembrane</keyword>
<keyword evidence="3" id="KW-1003">Cell membrane</keyword>
<dbReference type="EMBL" id="JAROCY010000023">
    <property type="protein sequence ID" value="MDF8335257.1"/>
    <property type="molecule type" value="Genomic_DNA"/>
</dbReference>
<proteinExistence type="inferred from homology"/>
<evidence type="ECO:0000256" key="8">
    <source>
        <dbReference type="ARBA" id="ARBA00023169"/>
    </source>
</evidence>
<feature type="transmembrane region" description="Helical" evidence="9">
    <location>
        <begin position="38"/>
        <end position="59"/>
    </location>
</feature>
<gene>
    <name evidence="11" type="ORF">POM99_18790</name>
</gene>